<dbReference type="Proteomes" id="UP000075880">
    <property type="component" value="Unassembled WGS sequence"/>
</dbReference>
<feature type="compositionally biased region" description="Pro residues" evidence="1">
    <location>
        <begin position="76"/>
        <end position="89"/>
    </location>
</feature>
<reference evidence="2" key="1">
    <citation type="submission" date="2024-04" db="UniProtKB">
        <authorList>
            <consortium name="EnsemblMetazoa"/>
        </authorList>
    </citation>
    <scope>IDENTIFICATION</scope>
    <source>
        <strain evidence="2">EBRO</strain>
    </source>
</reference>
<dbReference type="AlphaFoldDB" id="A0AAG5D3P0"/>
<accession>A0AAG5D3P0</accession>
<evidence type="ECO:0000313" key="2">
    <source>
        <dbReference type="EnsemblMetazoa" id="ENSAATROPP005218"/>
    </source>
</evidence>
<name>A0AAG5D3P0_ANOAO</name>
<sequence length="122" mass="13175">MKWKSLQSSYRHYKRKYEASLGTGSATDDVSYPAWFAYDAMSFLSASYQPGPTIDSLKSSTSPPKPQPGLSTRPPTQQPGPSTRPPKPQPGLCTRPPTQQPGPSTRPPTPHIGPSTRPPSVA</sequence>
<feature type="region of interest" description="Disordered" evidence="1">
    <location>
        <begin position="47"/>
        <end position="122"/>
    </location>
</feature>
<evidence type="ECO:0000313" key="3">
    <source>
        <dbReference type="Proteomes" id="UP000075880"/>
    </source>
</evidence>
<organism evidence="2 3">
    <name type="scientific">Anopheles atroparvus</name>
    <name type="common">European mosquito</name>
    <dbReference type="NCBI Taxonomy" id="41427"/>
    <lineage>
        <taxon>Eukaryota</taxon>
        <taxon>Metazoa</taxon>
        <taxon>Ecdysozoa</taxon>
        <taxon>Arthropoda</taxon>
        <taxon>Hexapoda</taxon>
        <taxon>Insecta</taxon>
        <taxon>Pterygota</taxon>
        <taxon>Neoptera</taxon>
        <taxon>Endopterygota</taxon>
        <taxon>Diptera</taxon>
        <taxon>Nematocera</taxon>
        <taxon>Culicoidea</taxon>
        <taxon>Culicidae</taxon>
        <taxon>Anophelinae</taxon>
        <taxon>Anopheles</taxon>
    </lineage>
</organism>
<protein>
    <recommendedName>
        <fullName evidence="4">MADF domain-containing protein</fullName>
    </recommendedName>
</protein>
<dbReference type="EnsemblMetazoa" id="ENSAATROPT005643">
    <property type="protein sequence ID" value="ENSAATROPP005218"/>
    <property type="gene ID" value="ENSAATROPG004546"/>
</dbReference>
<evidence type="ECO:0008006" key="4">
    <source>
        <dbReference type="Google" id="ProtNLM"/>
    </source>
</evidence>
<evidence type="ECO:0000256" key="1">
    <source>
        <dbReference type="SAM" id="MobiDB-lite"/>
    </source>
</evidence>
<feature type="compositionally biased region" description="Polar residues" evidence="1">
    <location>
        <begin position="47"/>
        <end position="62"/>
    </location>
</feature>
<feature type="compositionally biased region" description="Pro residues" evidence="1">
    <location>
        <begin position="98"/>
        <end position="111"/>
    </location>
</feature>
<proteinExistence type="predicted"/>
<keyword evidence="3" id="KW-1185">Reference proteome</keyword>